<evidence type="ECO:0000313" key="3">
    <source>
        <dbReference type="EMBL" id="MBP1893908.1"/>
    </source>
</evidence>
<proteinExistence type="predicted"/>
<dbReference type="EMBL" id="JAGGKI010000007">
    <property type="protein sequence ID" value="MBP1893908.1"/>
    <property type="molecule type" value="Genomic_DNA"/>
</dbReference>
<keyword evidence="2" id="KW-0472">Membrane</keyword>
<organism evidence="3 4">
    <name type="scientific">Paenibacillus lactis</name>
    <dbReference type="NCBI Taxonomy" id="228574"/>
    <lineage>
        <taxon>Bacteria</taxon>
        <taxon>Bacillati</taxon>
        <taxon>Bacillota</taxon>
        <taxon>Bacilli</taxon>
        <taxon>Bacillales</taxon>
        <taxon>Paenibacillaceae</taxon>
        <taxon>Paenibacillus</taxon>
    </lineage>
</organism>
<evidence type="ECO:0000313" key="4">
    <source>
        <dbReference type="Proteomes" id="UP000706926"/>
    </source>
</evidence>
<dbReference type="Proteomes" id="UP000706926">
    <property type="component" value="Unassembled WGS sequence"/>
</dbReference>
<protein>
    <submittedName>
        <fullName evidence="3">Uncharacterized protein</fullName>
    </submittedName>
</protein>
<sequence>MEKKKSKFKPFLLIIVGVIVVLFVIGTLSDDSTSNSDNKTAASGTDASKSKDHEAKYAEAQDLFKNGNYVQANAVVDDAIKAEPKEEYTKLKADIEAKIKKRKTELEANFEIKEDKVENITFISPSSGVTKGLVFYPYIGIKDSNKYMILRVGFQEDASKALFVFTSVKVRAGEQLQELKFNPMNKLNDVDLFGSGMTELVDIDVDKKIEDLISNVIPANDETIVRFEDISNKATDYTLTEKQKKAIADIVEYYNYLD</sequence>
<feature type="transmembrane region" description="Helical" evidence="2">
    <location>
        <begin position="12"/>
        <end position="29"/>
    </location>
</feature>
<comment type="caution">
    <text evidence="3">The sequence shown here is derived from an EMBL/GenBank/DDBJ whole genome shotgun (WGS) entry which is preliminary data.</text>
</comment>
<feature type="region of interest" description="Disordered" evidence="1">
    <location>
        <begin position="31"/>
        <end position="53"/>
    </location>
</feature>
<evidence type="ECO:0000256" key="1">
    <source>
        <dbReference type="SAM" id="MobiDB-lite"/>
    </source>
</evidence>
<keyword evidence="2" id="KW-1133">Transmembrane helix</keyword>
<keyword evidence="2" id="KW-0812">Transmembrane</keyword>
<reference evidence="3 4" key="1">
    <citation type="submission" date="2021-03" db="EMBL/GenBank/DDBJ databases">
        <title>Genomic Encyclopedia of Type Strains, Phase IV (KMG-IV): sequencing the most valuable type-strain genomes for metagenomic binning, comparative biology and taxonomic classification.</title>
        <authorList>
            <person name="Goeker M."/>
        </authorList>
    </citation>
    <scope>NUCLEOTIDE SEQUENCE [LARGE SCALE GENOMIC DNA]</scope>
    <source>
        <strain evidence="3 4">DSM 15596</strain>
    </source>
</reference>
<gene>
    <name evidence="3" type="ORF">J2Z18_003011</name>
</gene>
<evidence type="ECO:0000256" key="2">
    <source>
        <dbReference type="SAM" id="Phobius"/>
    </source>
</evidence>
<name>A0ABS4FCC2_9BACL</name>
<keyword evidence="4" id="KW-1185">Reference proteome</keyword>
<dbReference type="RefSeq" id="WP_210094884.1">
    <property type="nucleotide sequence ID" value="NZ_BOSA01000003.1"/>
</dbReference>
<accession>A0ABS4FCC2</accession>
<dbReference type="GeneID" id="95404973"/>